<dbReference type="PIRSF" id="PIRSF015921">
    <property type="entry name" value="FA_sphinglp_des"/>
    <property type="match status" value="1"/>
</dbReference>
<evidence type="ECO:0000256" key="11">
    <source>
        <dbReference type="ARBA" id="ARBA00023160"/>
    </source>
</evidence>
<dbReference type="UniPathway" id="UPA00658"/>
<dbReference type="InterPro" id="IPR001199">
    <property type="entry name" value="Cyt_B5-like_heme/steroid-bd"/>
</dbReference>
<dbReference type="Gene3D" id="3.10.120.10">
    <property type="entry name" value="Cytochrome b5-like heme/steroid binding domain"/>
    <property type="match status" value="1"/>
</dbReference>
<comment type="pathway">
    <text evidence="2">Lipid metabolism; polyunsaturated fatty acid biosynthesis.</text>
</comment>
<feature type="transmembrane region" description="Helical" evidence="13">
    <location>
        <begin position="141"/>
        <end position="164"/>
    </location>
</feature>
<dbReference type="GO" id="GO:0006636">
    <property type="term" value="P:unsaturated fatty acid biosynthetic process"/>
    <property type="evidence" value="ECO:0007669"/>
    <property type="project" value="UniProtKB-UniPathway"/>
</dbReference>
<evidence type="ECO:0000256" key="8">
    <source>
        <dbReference type="ARBA" id="ARBA00023002"/>
    </source>
</evidence>
<proteinExistence type="inferred from homology"/>
<dbReference type="SMART" id="SM01117">
    <property type="entry name" value="Cyt-b5"/>
    <property type="match status" value="1"/>
</dbReference>
<protein>
    <recommendedName>
        <fullName evidence="14">Cytochrome b5 heme-binding domain-containing protein</fullName>
    </recommendedName>
</protein>
<keyword evidence="16" id="KW-1185">Reference proteome</keyword>
<dbReference type="PROSITE" id="PS50255">
    <property type="entry name" value="CYTOCHROME_B5_2"/>
    <property type="match status" value="1"/>
</dbReference>
<name>A0A8C8EGJ9_ONCTS</name>
<evidence type="ECO:0000256" key="12">
    <source>
        <dbReference type="SAM" id="MobiDB-lite"/>
    </source>
</evidence>
<dbReference type="FunFam" id="3.10.120.10:FF:000010">
    <property type="entry name" value="Delta-6 fatty acyl desaturase"/>
    <property type="match status" value="1"/>
</dbReference>
<evidence type="ECO:0000313" key="15">
    <source>
        <dbReference type="Ensembl" id="ENSOTSP00005000821.2"/>
    </source>
</evidence>
<dbReference type="InterPro" id="IPR005804">
    <property type="entry name" value="FA_desaturase_dom"/>
</dbReference>
<dbReference type="GeneTree" id="ENSGT00950000182990"/>
<evidence type="ECO:0000256" key="13">
    <source>
        <dbReference type="SAM" id="Phobius"/>
    </source>
</evidence>
<comment type="subcellular location">
    <subcellularLocation>
        <location evidence="1">Membrane</location>
        <topology evidence="1">Multi-pass membrane protein</topology>
    </subcellularLocation>
</comment>
<dbReference type="Pfam" id="PF00173">
    <property type="entry name" value="Cyt-b5"/>
    <property type="match status" value="1"/>
</dbReference>
<comment type="similarity">
    <text evidence="3">Belongs to the fatty acid desaturase type 1 family.</text>
</comment>
<keyword evidence="9" id="KW-0443">Lipid metabolism</keyword>
<dbReference type="SUPFAM" id="SSF55856">
    <property type="entry name" value="Cytochrome b5-like heme/steroid binding domain"/>
    <property type="match status" value="1"/>
</dbReference>
<evidence type="ECO:0000256" key="10">
    <source>
        <dbReference type="ARBA" id="ARBA00023136"/>
    </source>
</evidence>
<feature type="region of interest" description="Disordered" evidence="12">
    <location>
        <begin position="1"/>
        <end position="28"/>
    </location>
</feature>
<keyword evidence="5 13" id="KW-0812">Transmembrane</keyword>
<feature type="compositionally biased region" description="Gly residues" evidence="12">
    <location>
        <begin position="15"/>
        <end position="27"/>
    </location>
</feature>
<keyword evidence="4" id="KW-0444">Lipid biosynthesis</keyword>
<gene>
    <name evidence="15" type="primary">LOC112264870</name>
</gene>
<keyword evidence="8" id="KW-0560">Oxidoreductase</keyword>
<dbReference type="CDD" id="cd03506">
    <property type="entry name" value="Delta6-FADS-like"/>
    <property type="match status" value="1"/>
</dbReference>
<accession>A0A8C8EGJ9</accession>
<evidence type="ECO:0000259" key="14">
    <source>
        <dbReference type="PROSITE" id="PS50255"/>
    </source>
</evidence>
<dbReference type="PANTHER" id="PTHR19353:SF12">
    <property type="entry name" value="ACYL-COA 6-DESATURASE"/>
    <property type="match status" value="1"/>
</dbReference>
<evidence type="ECO:0000313" key="16">
    <source>
        <dbReference type="Proteomes" id="UP000694402"/>
    </source>
</evidence>
<reference evidence="15" key="1">
    <citation type="submission" date="2025-08" db="UniProtKB">
        <authorList>
            <consortium name="Ensembl"/>
        </authorList>
    </citation>
    <scope>IDENTIFICATION</scope>
</reference>
<keyword evidence="6" id="KW-0276">Fatty acid metabolism</keyword>
<dbReference type="InterPro" id="IPR036400">
    <property type="entry name" value="Cyt_B5-like_heme/steroid_sf"/>
</dbReference>
<dbReference type="InterPro" id="IPR012171">
    <property type="entry name" value="Fatty_acid_desaturase"/>
</dbReference>
<dbReference type="GO" id="GO:0016717">
    <property type="term" value="F:oxidoreductase activity, acting on paired donors, with oxidation of a pair of donors resulting in the reduction of molecular oxygen to two molecules of water"/>
    <property type="evidence" value="ECO:0007669"/>
    <property type="project" value="TreeGrafter"/>
</dbReference>
<keyword evidence="11" id="KW-0275">Fatty acid biosynthesis</keyword>
<evidence type="ECO:0000256" key="5">
    <source>
        <dbReference type="ARBA" id="ARBA00022692"/>
    </source>
</evidence>
<dbReference type="Proteomes" id="UP000694402">
    <property type="component" value="Unassembled WGS sequence"/>
</dbReference>
<feature type="transmembrane region" description="Helical" evidence="13">
    <location>
        <begin position="259"/>
        <end position="279"/>
    </location>
</feature>
<feature type="domain" description="Cytochrome b5 heme-binding" evidence="14">
    <location>
        <begin position="28"/>
        <end position="105"/>
    </location>
</feature>
<evidence type="ECO:0000256" key="4">
    <source>
        <dbReference type="ARBA" id="ARBA00022516"/>
    </source>
</evidence>
<evidence type="ECO:0000256" key="3">
    <source>
        <dbReference type="ARBA" id="ARBA00009295"/>
    </source>
</evidence>
<dbReference type="PANTHER" id="PTHR19353">
    <property type="entry name" value="FATTY ACID DESATURASE 2"/>
    <property type="match status" value="1"/>
</dbReference>
<evidence type="ECO:0000256" key="7">
    <source>
        <dbReference type="ARBA" id="ARBA00022989"/>
    </source>
</evidence>
<evidence type="ECO:0000256" key="6">
    <source>
        <dbReference type="ARBA" id="ARBA00022832"/>
    </source>
</evidence>
<dbReference type="Pfam" id="PF00487">
    <property type="entry name" value="FA_desaturase"/>
    <property type="match status" value="1"/>
</dbReference>
<organism evidence="15 16">
    <name type="scientific">Oncorhynchus tshawytscha</name>
    <name type="common">Chinook salmon</name>
    <name type="synonym">Salmo tshawytscha</name>
    <dbReference type="NCBI Taxonomy" id="74940"/>
    <lineage>
        <taxon>Eukaryota</taxon>
        <taxon>Metazoa</taxon>
        <taxon>Chordata</taxon>
        <taxon>Craniata</taxon>
        <taxon>Vertebrata</taxon>
        <taxon>Euteleostomi</taxon>
        <taxon>Actinopterygii</taxon>
        <taxon>Neopterygii</taxon>
        <taxon>Teleostei</taxon>
        <taxon>Protacanthopterygii</taxon>
        <taxon>Salmoniformes</taxon>
        <taxon>Salmonidae</taxon>
        <taxon>Salmoninae</taxon>
        <taxon>Oncorhynchus</taxon>
    </lineage>
</organism>
<dbReference type="PRINTS" id="PR00363">
    <property type="entry name" value="CYTOCHROMEB5"/>
</dbReference>
<reference evidence="15" key="2">
    <citation type="submission" date="2025-09" db="UniProtKB">
        <authorList>
            <consortium name="Ensembl"/>
        </authorList>
    </citation>
    <scope>IDENTIFICATION</scope>
</reference>
<evidence type="ECO:0000256" key="2">
    <source>
        <dbReference type="ARBA" id="ARBA00005105"/>
    </source>
</evidence>
<sequence length="442" mass="50655">MGGGGQQTESSEPAKGGGVGPDGGRGGSAVYTWEEVQKHCHRSDQWLVIDRKVYNITQWAKRHPGGIRVISHFAGEDATDAFVAFHPDPNFVRKFLKPLLIGELAPTEPSQDHGKNAVMVQDFQALRDRVEKEGLLRARPLFFSLYLGHIVLLEALALGLLWVWGTSWSLTLLCSLMLATSQSQAGWLQHDYGHLSVCKTSSWNHVLHKFVIGHLKGASANWWNHRHFQHHAKPNVFSKDPDVNSLHVFVLGDKQPVEVVITIIYLFGPPLVIPVFFTIQIFQTMFSQRNWVDLAWAMTFYLRFFCCYYPFFGFFGSVALISFVRFLESHWFVWVTQMNHLPMEIDHERHQDWLTMQLSATCNIEQSTFNDWFSGHLNFQIEHHLFPTMPRHNYHMVAPLVRALCEKHGLPYQVKTLQKAIIDVVGSLKKSGDLWLDAYLHK</sequence>
<keyword evidence="10 13" id="KW-0472">Membrane</keyword>
<feature type="transmembrane region" description="Helical" evidence="13">
    <location>
        <begin position="300"/>
        <end position="324"/>
    </location>
</feature>
<dbReference type="AlphaFoldDB" id="A0A8C8EGJ9"/>
<evidence type="ECO:0000256" key="9">
    <source>
        <dbReference type="ARBA" id="ARBA00023098"/>
    </source>
</evidence>
<keyword evidence="7 13" id="KW-1133">Transmembrane helix</keyword>
<evidence type="ECO:0000256" key="1">
    <source>
        <dbReference type="ARBA" id="ARBA00004141"/>
    </source>
</evidence>
<dbReference type="Ensembl" id="ENSOTST00005000927.2">
    <property type="protein sequence ID" value="ENSOTSP00005000821.2"/>
    <property type="gene ID" value="ENSOTSG00005000491.2"/>
</dbReference>
<dbReference type="GO" id="GO:0016020">
    <property type="term" value="C:membrane"/>
    <property type="evidence" value="ECO:0007669"/>
    <property type="project" value="UniProtKB-SubCell"/>
</dbReference>